<protein>
    <submittedName>
        <fullName evidence="3">Uncharacterized protein</fullName>
    </submittedName>
</protein>
<gene>
    <name evidence="3" type="ORF">QN062_01760</name>
    <name evidence="2" type="ORF">QN216_05765</name>
    <name evidence="1" type="ORF">QN217_04680</name>
</gene>
<dbReference type="EMBL" id="CP129675">
    <property type="protein sequence ID" value="XDS47418.1"/>
    <property type="molecule type" value="Genomic_DNA"/>
</dbReference>
<accession>A0AB39UP06</accession>
<dbReference type="RefSeq" id="WP_369341909.1">
    <property type="nucleotide sequence ID" value="NZ_CP129675.1"/>
</dbReference>
<dbReference type="EMBL" id="CP129682">
    <property type="protein sequence ID" value="XDS47871.1"/>
    <property type="molecule type" value="Genomic_DNA"/>
</dbReference>
<evidence type="ECO:0000313" key="1">
    <source>
        <dbReference type="EMBL" id="XDS47418.1"/>
    </source>
</evidence>
<sequence>MEASARESSPVIRGPYEGKVRVAQTMRPIPIRIARCIPSTISNEECHQLAVLACRNACLAMDVVRRRLDSRVLSHYLKPELIERLLTFSYLLHRSDPRKGFVKHELGQLPVVPQQIHGLLVGPDIYEVSVCFSIGDSKYWANVVLHFERGRWRCSLLDIG</sequence>
<name>A0AB39UP06_9BIFI</name>
<organism evidence="3">
    <name type="scientific">Bifidobacterium fermentum</name>
    <dbReference type="NCBI Taxonomy" id="3059035"/>
    <lineage>
        <taxon>Bacteria</taxon>
        <taxon>Bacillati</taxon>
        <taxon>Actinomycetota</taxon>
        <taxon>Actinomycetes</taxon>
        <taxon>Bifidobacteriales</taxon>
        <taxon>Bifidobacteriaceae</taxon>
        <taxon>Bifidobacterium</taxon>
    </lineage>
</organism>
<dbReference type="AlphaFoldDB" id="A0AB39UP06"/>
<proteinExistence type="predicted"/>
<evidence type="ECO:0000313" key="3">
    <source>
        <dbReference type="EMBL" id="XDS50947.1"/>
    </source>
</evidence>
<reference evidence="3" key="1">
    <citation type="submission" date="2023-07" db="EMBL/GenBank/DDBJ databases">
        <title>Bifidobacterium aquikefiriaerophilum sp. nov. and Bifidobacterium eccum sp. nov., isolated from water kefir.</title>
        <authorList>
            <person name="Breselge S."/>
            <person name="Bellassi P."/>
            <person name="Barcenilla C."/>
            <person name="Alvarez-Ordonez A."/>
            <person name="Morelli L."/>
            <person name="Cotter P.D."/>
        </authorList>
    </citation>
    <scope>NUCLEOTIDE SEQUENCE</scope>
    <source>
        <strain evidence="3">WK012_4_13</strain>
        <strain evidence="2">WK013_4_14</strain>
        <strain evidence="1">WK048_4_13</strain>
    </source>
</reference>
<evidence type="ECO:0000313" key="2">
    <source>
        <dbReference type="EMBL" id="XDS47871.1"/>
    </source>
</evidence>
<dbReference type="EMBL" id="CP129683">
    <property type="protein sequence ID" value="XDS50947.1"/>
    <property type="molecule type" value="Genomic_DNA"/>
</dbReference>
<dbReference type="KEGG" id="bfk:QN062_01760"/>